<dbReference type="PIRSF" id="PIRSF017393">
    <property type="entry name" value="MTase_SAV2177"/>
    <property type="match status" value="1"/>
</dbReference>
<dbReference type="KEGG" id="sgm:GCM10017557_33990"/>
<protein>
    <recommendedName>
        <fullName evidence="3">Methyltransferase</fullName>
    </recommendedName>
</protein>
<evidence type="ECO:0000313" key="2">
    <source>
        <dbReference type="Proteomes" id="UP000516444"/>
    </source>
</evidence>
<accession>A0A7G1P3X9</accession>
<keyword evidence="2" id="KW-1185">Reference proteome</keyword>
<dbReference type="SUPFAM" id="SSF53335">
    <property type="entry name" value="S-adenosyl-L-methionine-dependent methyltransferases"/>
    <property type="match status" value="1"/>
</dbReference>
<proteinExistence type="predicted"/>
<dbReference type="Pfam" id="PF04672">
    <property type="entry name" value="Methyltransf_19"/>
    <property type="match status" value="1"/>
</dbReference>
<dbReference type="EMBL" id="AP023440">
    <property type="protein sequence ID" value="BCL28540.1"/>
    <property type="molecule type" value="Genomic_DNA"/>
</dbReference>
<reference evidence="1 2" key="1">
    <citation type="journal article" date="2014" name="Int. J. Syst. Evol. Microbiol.">
        <title>Complete genome sequence of Corynebacterium casei LMG S-19264T (=DSM 44701T), isolated from a smear-ripened cheese.</title>
        <authorList>
            <consortium name="US DOE Joint Genome Institute (JGI-PGF)"/>
            <person name="Walter F."/>
            <person name="Albersmeier A."/>
            <person name="Kalinowski J."/>
            <person name="Ruckert C."/>
        </authorList>
    </citation>
    <scope>NUCLEOTIDE SEQUENCE [LARGE SCALE GENOMIC DNA]</scope>
    <source>
        <strain evidence="1 2">JCM 4677</strain>
    </source>
</reference>
<dbReference type="Proteomes" id="UP000516444">
    <property type="component" value="Chromosome"/>
</dbReference>
<dbReference type="Gene3D" id="3.40.50.150">
    <property type="entry name" value="Vaccinia Virus protein VP39"/>
    <property type="match status" value="1"/>
</dbReference>
<gene>
    <name evidence="1" type="ORF">GCM10017557_33990</name>
</gene>
<dbReference type="AlphaFoldDB" id="A0A7G1P3X9"/>
<evidence type="ECO:0008006" key="3">
    <source>
        <dbReference type="Google" id="ProtNLM"/>
    </source>
</evidence>
<organism evidence="1 2">
    <name type="scientific">Streptomyces aurantiacus</name>
    <dbReference type="NCBI Taxonomy" id="47760"/>
    <lineage>
        <taxon>Bacteria</taxon>
        <taxon>Bacillati</taxon>
        <taxon>Actinomycetota</taxon>
        <taxon>Actinomycetes</taxon>
        <taxon>Kitasatosporales</taxon>
        <taxon>Streptomycetaceae</taxon>
        <taxon>Streptomyces</taxon>
        <taxon>Streptomyces aurantiacus group</taxon>
    </lineage>
</organism>
<dbReference type="OrthoDB" id="4134439at2"/>
<dbReference type="InterPro" id="IPR029063">
    <property type="entry name" value="SAM-dependent_MTases_sf"/>
</dbReference>
<evidence type="ECO:0000313" key="1">
    <source>
        <dbReference type="EMBL" id="BCL28540.1"/>
    </source>
</evidence>
<dbReference type="RefSeq" id="WP_079103635.1">
    <property type="nucleotide sequence ID" value="NZ_AP023440.1"/>
</dbReference>
<name>A0A7G1P3X9_9ACTN</name>
<dbReference type="InterPro" id="IPR006764">
    <property type="entry name" value="SAM_dep_MeTrfase_SAV2177_type"/>
</dbReference>
<sequence>MKDTEAGFSADEIDTSKPHSARLYDYFLEGNDNYPADWEAAAKIIKLFPSVKDTARTNREFMHRAARFLTNRGLHQFLDVGTGIPTEPNLHQIVQQITPRARVVYADNDPIVLRHAEALLQSTPEGRTAYADADVREPEAILSYAKQHLDFEQPIALSLVALLQFVTDDHDPYQIVRTLLEPMASGSYLVVSHVTWEFNPKIWDRIDAIYRQGGTPVKARSHSEVLRFFEGLELCDPGVVLSTHWHPDSEMQILDEQPLYVGVARKA</sequence>